<organism evidence="1 2">
    <name type="scientific">Marinobacterium alkalitolerans</name>
    <dbReference type="NCBI Taxonomy" id="1542925"/>
    <lineage>
        <taxon>Bacteria</taxon>
        <taxon>Pseudomonadati</taxon>
        <taxon>Pseudomonadota</taxon>
        <taxon>Gammaproteobacteria</taxon>
        <taxon>Oceanospirillales</taxon>
        <taxon>Oceanospirillaceae</taxon>
        <taxon>Marinobacterium</taxon>
    </lineage>
</organism>
<sequence>MNRPFLSRRQLWLLIILLPGIILLLTLLGPMPGEPQILADPERRVFQQPQPRNNYRLALQLPLPPPETADQWLAARLIPSLLSTRLTSPDLQQWLRSKGWQGLQHASDPTEWRLSLLSQQPPTPAAIEELLDLLGDFATVNWSARLEQLSAAHYLAQQSEGTQPFPELLDGPLPSGWHTRPAQLVSQYTAPQHWRLSLLTPEQQPLVAPQARAAEPTPESSLFMQLLPHPGSAPAGTVHQWRWPAPSSADEWLEQQLALQCLRHQTSAIRHADIRMRWRAWHSGGQLSLFIPSPSQLELTELLQCPQGARFEALKQEWRTGWTALTERQPQSWLLQLARYGLSPTPFSDVTSKLSQIERASLNQRLQQGPASDSYRRLIFPSATEDRYAPSQ</sequence>
<dbReference type="Proteomes" id="UP000810171">
    <property type="component" value="Unassembled WGS sequence"/>
</dbReference>
<dbReference type="EMBL" id="JACVEW010000001">
    <property type="protein sequence ID" value="MBP0047132.1"/>
    <property type="molecule type" value="Genomic_DNA"/>
</dbReference>
<evidence type="ECO:0000313" key="1">
    <source>
        <dbReference type="EMBL" id="MBP0047132.1"/>
    </source>
</evidence>
<name>A0ABS3Z607_9GAMM</name>
<accession>A0ABS3Z607</accession>
<dbReference type="RefSeq" id="WP_209285752.1">
    <property type="nucleotide sequence ID" value="NZ_JACVEW010000001.1"/>
</dbReference>
<comment type="caution">
    <text evidence="1">The sequence shown here is derived from an EMBL/GenBank/DDBJ whole genome shotgun (WGS) entry which is preliminary data.</text>
</comment>
<reference evidence="1 2" key="1">
    <citation type="submission" date="2020-09" db="EMBL/GenBank/DDBJ databases">
        <authorList>
            <person name="Tanuku N.R.S."/>
        </authorList>
    </citation>
    <scope>NUCLEOTIDE SEQUENCE [LARGE SCALE GENOMIC DNA]</scope>
    <source>
        <strain evidence="1 2">AK62</strain>
    </source>
</reference>
<proteinExistence type="predicted"/>
<protein>
    <submittedName>
        <fullName evidence="1">Uncharacterized protein</fullName>
    </submittedName>
</protein>
<keyword evidence="2" id="KW-1185">Reference proteome</keyword>
<gene>
    <name evidence="1" type="ORF">H9C73_00165</name>
</gene>
<evidence type="ECO:0000313" key="2">
    <source>
        <dbReference type="Proteomes" id="UP000810171"/>
    </source>
</evidence>